<accession>A0A8X6XK89</accession>
<protein>
    <submittedName>
        <fullName evidence="1">General transcription factor II-I repeat domain-containing protein 2</fullName>
    </submittedName>
</protein>
<proteinExistence type="predicted"/>
<reference evidence="1" key="1">
    <citation type="submission" date="2020-08" db="EMBL/GenBank/DDBJ databases">
        <title>Multicomponent nature underlies the extraordinary mechanical properties of spider dragline silk.</title>
        <authorList>
            <person name="Kono N."/>
            <person name="Nakamura H."/>
            <person name="Mori M."/>
            <person name="Yoshida Y."/>
            <person name="Ohtoshi R."/>
            <person name="Malay A.D."/>
            <person name="Moran D.A.P."/>
            <person name="Tomita M."/>
            <person name="Numata K."/>
            <person name="Arakawa K."/>
        </authorList>
    </citation>
    <scope>NUCLEOTIDE SEQUENCE</scope>
</reference>
<dbReference type="Proteomes" id="UP000886998">
    <property type="component" value="Unassembled WGS sequence"/>
</dbReference>
<gene>
    <name evidence="1" type="primary">GTF2IRD2</name>
    <name evidence="1" type="ORF">TNIN_198081</name>
</gene>
<dbReference type="OrthoDB" id="6495556at2759"/>
<name>A0A8X6XK89_9ARAC</name>
<dbReference type="PANTHER" id="PTHR45913">
    <property type="entry name" value="EPM2A-INTERACTING PROTEIN 1"/>
    <property type="match status" value="1"/>
</dbReference>
<dbReference type="AlphaFoldDB" id="A0A8X6XK89"/>
<evidence type="ECO:0000313" key="1">
    <source>
        <dbReference type="EMBL" id="GFY55447.1"/>
    </source>
</evidence>
<evidence type="ECO:0000313" key="2">
    <source>
        <dbReference type="Proteomes" id="UP000886998"/>
    </source>
</evidence>
<keyword evidence="2" id="KW-1185">Reference proteome</keyword>
<organism evidence="1 2">
    <name type="scientific">Trichonephila inaurata madagascariensis</name>
    <dbReference type="NCBI Taxonomy" id="2747483"/>
    <lineage>
        <taxon>Eukaryota</taxon>
        <taxon>Metazoa</taxon>
        <taxon>Ecdysozoa</taxon>
        <taxon>Arthropoda</taxon>
        <taxon>Chelicerata</taxon>
        <taxon>Arachnida</taxon>
        <taxon>Araneae</taxon>
        <taxon>Araneomorphae</taxon>
        <taxon>Entelegynae</taxon>
        <taxon>Araneoidea</taxon>
        <taxon>Nephilidae</taxon>
        <taxon>Trichonephila</taxon>
        <taxon>Trichonephila inaurata</taxon>
    </lineage>
</organism>
<sequence length="150" mass="16413">MSRHNGNYIKGCLIAVVEEICPEKLDLFTQISLSRQTVERRIENISLEVCASLNTTTTSFVYFSLALDETSDINDAAQLAIFIRGVDSQMNITEELLELESLKGTTTGRDIKDAVINCAQSRQIDLKNLVGIATDGAPSMVGKNVGVLFL</sequence>
<dbReference type="PANTHER" id="PTHR45913:SF5">
    <property type="entry name" value="GENERAL TRANSCRIPTION FACTOR II-I REPEAT DOMAIN-CONTAINING PROTEIN 2A-LIKE PROTEIN"/>
    <property type="match status" value="1"/>
</dbReference>
<dbReference type="EMBL" id="BMAV01010391">
    <property type="protein sequence ID" value="GFY55447.1"/>
    <property type="molecule type" value="Genomic_DNA"/>
</dbReference>
<comment type="caution">
    <text evidence="1">The sequence shown here is derived from an EMBL/GenBank/DDBJ whole genome shotgun (WGS) entry which is preliminary data.</text>
</comment>